<dbReference type="PROSITE" id="PS50011">
    <property type="entry name" value="PROTEIN_KINASE_DOM"/>
    <property type="match status" value="1"/>
</dbReference>
<dbReference type="GO" id="GO:0005524">
    <property type="term" value="F:ATP binding"/>
    <property type="evidence" value="ECO:0007669"/>
    <property type="project" value="UniProtKB-KW"/>
</dbReference>
<protein>
    <recommendedName>
        <fullName evidence="7">Protein kinase domain-containing protein</fullName>
    </recommendedName>
</protein>
<dbReference type="AlphaFoldDB" id="A0ABD6EW55"/>
<sequence length="441" mass="49896">MGFARIFHNPLKPLAELDPVVVTFWYRAPELLLGAKHYTKAIDIWAIGCIFAELLTSEPVFFCREEDIKASSPYHQDQLNRIFTVMGYPSESDWQDLKKMPEYQKLTQDFKRATYANCTLQRYMDKHKIKADTRSFSLLQRLLTMDPIKRVTAQDAMDDPYFKEDPRPTADVFSRCEIPYPKREFLSDENDDKSSSASKANQQAPPPQQSQQQPIVMHPQQPLMEPAAKKMRIQQNQQMAPTQSALDQMMNPPAAQMFPPTVTQEYVQSGPGPAMTTKTGGMQFEQHQHQSHVMSSQHINTSISQMQYGQPQQQSIMNQAPNIYQQTQMGMNQQMAQTQNQMSQRQMQMAPQSNMIPSSYQQQMMQPGMISNAQLMNSGGNPLMNQQNSLSGPVGQISGSQGPMVPPPGSMGPQGAMLQQMRGQMQFVDQNGRMVQQTGTV</sequence>
<keyword evidence="2" id="KW-0808">Transferase</keyword>
<gene>
    <name evidence="8" type="ORF">AB6A40_010727</name>
</gene>
<dbReference type="InterPro" id="IPR000719">
    <property type="entry name" value="Prot_kinase_dom"/>
</dbReference>
<keyword evidence="3" id="KW-0547">Nucleotide-binding</keyword>
<evidence type="ECO:0000259" key="7">
    <source>
        <dbReference type="PROSITE" id="PS50011"/>
    </source>
</evidence>
<dbReference type="PANTHER" id="PTHR24056">
    <property type="entry name" value="CELL DIVISION PROTEIN KINASE"/>
    <property type="match status" value="1"/>
</dbReference>
<dbReference type="Proteomes" id="UP001608902">
    <property type="component" value="Unassembled WGS sequence"/>
</dbReference>
<dbReference type="SUPFAM" id="SSF56112">
    <property type="entry name" value="Protein kinase-like (PK-like)"/>
    <property type="match status" value="1"/>
</dbReference>
<dbReference type="SMART" id="SM00220">
    <property type="entry name" value="S_TKc"/>
    <property type="match status" value="1"/>
</dbReference>
<evidence type="ECO:0000256" key="5">
    <source>
        <dbReference type="ARBA" id="ARBA00022840"/>
    </source>
</evidence>
<proteinExistence type="predicted"/>
<dbReference type="PANTHER" id="PTHR24056:SF495">
    <property type="entry name" value="CYCLIN-DEPENDENT KINASE 8-RELATED"/>
    <property type="match status" value="1"/>
</dbReference>
<evidence type="ECO:0000313" key="9">
    <source>
        <dbReference type="Proteomes" id="UP001608902"/>
    </source>
</evidence>
<dbReference type="Gene3D" id="1.10.510.10">
    <property type="entry name" value="Transferase(Phosphotransferase) domain 1"/>
    <property type="match status" value="1"/>
</dbReference>
<evidence type="ECO:0000256" key="4">
    <source>
        <dbReference type="ARBA" id="ARBA00022777"/>
    </source>
</evidence>
<dbReference type="Pfam" id="PF00069">
    <property type="entry name" value="Pkinase"/>
    <property type="match status" value="1"/>
</dbReference>
<dbReference type="InterPro" id="IPR011009">
    <property type="entry name" value="Kinase-like_dom_sf"/>
</dbReference>
<keyword evidence="4" id="KW-0418">Kinase</keyword>
<accession>A0ABD6EW55</accession>
<keyword evidence="9" id="KW-1185">Reference proteome</keyword>
<comment type="caution">
    <text evidence="8">The sequence shown here is derived from an EMBL/GenBank/DDBJ whole genome shotgun (WGS) entry which is preliminary data.</text>
</comment>
<name>A0ABD6EW55_9BILA</name>
<keyword evidence="1" id="KW-0723">Serine/threonine-protein kinase</keyword>
<reference evidence="8 9" key="1">
    <citation type="submission" date="2024-08" db="EMBL/GenBank/DDBJ databases">
        <title>Gnathostoma spinigerum genome.</title>
        <authorList>
            <person name="Gonzalez-Bertolin B."/>
            <person name="Monzon S."/>
            <person name="Zaballos A."/>
            <person name="Jimenez P."/>
            <person name="Dekumyoy P."/>
            <person name="Varona S."/>
            <person name="Cuesta I."/>
            <person name="Sumanam S."/>
            <person name="Adisakwattana P."/>
            <person name="Gasser R.B."/>
            <person name="Hernandez-Gonzalez A."/>
            <person name="Young N.D."/>
            <person name="Perteguer M.J."/>
        </authorList>
    </citation>
    <scope>NUCLEOTIDE SEQUENCE [LARGE SCALE GENOMIC DNA]</scope>
    <source>
        <strain evidence="8">AL3</strain>
        <tissue evidence="8">Liver</tissue>
    </source>
</reference>
<evidence type="ECO:0000256" key="6">
    <source>
        <dbReference type="SAM" id="MobiDB-lite"/>
    </source>
</evidence>
<evidence type="ECO:0000256" key="1">
    <source>
        <dbReference type="ARBA" id="ARBA00022527"/>
    </source>
</evidence>
<evidence type="ECO:0000256" key="3">
    <source>
        <dbReference type="ARBA" id="ARBA00022741"/>
    </source>
</evidence>
<evidence type="ECO:0000256" key="2">
    <source>
        <dbReference type="ARBA" id="ARBA00022679"/>
    </source>
</evidence>
<dbReference type="GO" id="GO:0004674">
    <property type="term" value="F:protein serine/threonine kinase activity"/>
    <property type="evidence" value="ECO:0007669"/>
    <property type="project" value="UniProtKB-KW"/>
</dbReference>
<evidence type="ECO:0000313" key="8">
    <source>
        <dbReference type="EMBL" id="MFH4984018.1"/>
    </source>
</evidence>
<organism evidence="8 9">
    <name type="scientific">Gnathostoma spinigerum</name>
    <dbReference type="NCBI Taxonomy" id="75299"/>
    <lineage>
        <taxon>Eukaryota</taxon>
        <taxon>Metazoa</taxon>
        <taxon>Ecdysozoa</taxon>
        <taxon>Nematoda</taxon>
        <taxon>Chromadorea</taxon>
        <taxon>Rhabditida</taxon>
        <taxon>Spirurina</taxon>
        <taxon>Gnathostomatomorpha</taxon>
        <taxon>Gnathostomatoidea</taxon>
        <taxon>Gnathostomatidae</taxon>
        <taxon>Gnathostoma</taxon>
    </lineage>
</organism>
<feature type="region of interest" description="Disordered" evidence="6">
    <location>
        <begin position="181"/>
        <end position="215"/>
    </location>
</feature>
<keyword evidence="5" id="KW-0067">ATP-binding</keyword>
<dbReference type="EMBL" id="JBGFUD010014901">
    <property type="protein sequence ID" value="MFH4984018.1"/>
    <property type="molecule type" value="Genomic_DNA"/>
</dbReference>
<dbReference type="InterPro" id="IPR050108">
    <property type="entry name" value="CDK"/>
</dbReference>
<feature type="domain" description="Protein kinase" evidence="7">
    <location>
        <begin position="1"/>
        <end position="162"/>
    </location>
</feature>